<comment type="caution">
    <text evidence="2">The sequence shown here is derived from an EMBL/GenBank/DDBJ whole genome shotgun (WGS) entry which is preliminary data.</text>
</comment>
<dbReference type="Pfam" id="PF07045">
    <property type="entry name" value="DUF1330"/>
    <property type="match status" value="1"/>
</dbReference>
<gene>
    <name evidence="2" type="ORF">WG900_05340</name>
</gene>
<evidence type="ECO:0000313" key="2">
    <source>
        <dbReference type="EMBL" id="MEJ6009337.1"/>
    </source>
</evidence>
<dbReference type="PANTHER" id="PTHR41521">
    <property type="match status" value="1"/>
</dbReference>
<dbReference type="PANTHER" id="PTHR41521:SF4">
    <property type="entry name" value="BLR0684 PROTEIN"/>
    <property type="match status" value="1"/>
</dbReference>
<reference evidence="2 3" key="1">
    <citation type="submission" date="2024-03" db="EMBL/GenBank/DDBJ databases">
        <authorList>
            <person name="Jo J.-H."/>
        </authorList>
    </citation>
    <scope>NUCLEOTIDE SEQUENCE [LARGE SCALE GENOMIC DNA]</scope>
    <source>
        <strain evidence="2 3">AS3R-12</strain>
    </source>
</reference>
<dbReference type="Proteomes" id="UP001379235">
    <property type="component" value="Unassembled WGS sequence"/>
</dbReference>
<dbReference type="SUPFAM" id="SSF54909">
    <property type="entry name" value="Dimeric alpha+beta barrel"/>
    <property type="match status" value="1"/>
</dbReference>
<dbReference type="InterPro" id="IPR010753">
    <property type="entry name" value="DUF1330"/>
</dbReference>
<proteinExistence type="predicted"/>
<dbReference type="EMBL" id="JBBHJY010000002">
    <property type="protein sequence ID" value="MEJ6009337.1"/>
    <property type="molecule type" value="Genomic_DNA"/>
</dbReference>
<dbReference type="RefSeq" id="WP_339965344.1">
    <property type="nucleotide sequence ID" value="NZ_JBBHJY010000002.1"/>
</dbReference>
<evidence type="ECO:0000259" key="1">
    <source>
        <dbReference type="Pfam" id="PF07045"/>
    </source>
</evidence>
<evidence type="ECO:0000313" key="3">
    <source>
        <dbReference type="Proteomes" id="UP001379235"/>
    </source>
</evidence>
<dbReference type="InterPro" id="IPR011008">
    <property type="entry name" value="Dimeric_a/b-barrel"/>
</dbReference>
<organism evidence="2 3">
    <name type="scientific">Novosphingobium aquae</name>
    <dbReference type="NCBI Taxonomy" id="3133435"/>
    <lineage>
        <taxon>Bacteria</taxon>
        <taxon>Pseudomonadati</taxon>
        <taxon>Pseudomonadota</taxon>
        <taxon>Alphaproteobacteria</taxon>
        <taxon>Sphingomonadales</taxon>
        <taxon>Sphingomonadaceae</taxon>
        <taxon>Novosphingobium</taxon>
    </lineage>
</organism>
<name>A0ABU8S635_9SPHN</name>
<accession>A0ABU8S635</accession>
<dbReference type="Gene3D" id="3.30.70.100">
    <property type="match status" value="1"/>
</dbReference>
<protein>
    <submittedName>
        <fullName evidence="2">DUF1330 domain-containing protein</fullName>
    </submittedName>
</protein>
<feature type="domain" description="DUF1330" evidence="1">
    <location>
        <begin position="2"/>
        <end position="100"/>
    </location>
</feature>
<sequence>MSAYIIVYRESPVRDEAAIAEYSRRNQANAAAWREDTGIQPLVAYGGIEALEGDAPDGIVLLRFPTMEQARAWYNSPEYQEALGFRLKAAEWRVVLVEGLA</sequence>
<keyword evidence="3" id="KW-1185">Reference proteome</keyword>